<evidence type="ECO:0000256" key="4">
    <source>
        <dbReference type="ARBA" id="ARBA00023014"/>
    </source>
</evidence>
<comment type="caution">
    <text evidence="6">The sequence shown here is derived from an EMBL/GenBank/DDBJ whole genome shotgun (WGS) entry which is preliminary data.</text>
</comment>
<dbReference type="EMBL" id="VTHL01000010">
    <property type="protein sequence ID" value="TYZ09352.1"/>
    <property type="molecule type" value="Genomic_DNA"/>
</dbReference>
<dbReference type="SUPFAM" id="SSF50022">
    <property type="entry name" value="ISP domain"/>
    <property type="match status" value="1"/>
</dbReference>
<dbReference type="AlphaFoldDB" id="A0A5D6V2W2"/>
<keyword evidence="3" id="KW-0408">Iron</keyword>
<keyword evidence="2" id="KW-0479">Metal-binding</keyword>
<dbReference type="Proteomes" id="UP000322791">
    <property type="component" value="Unassembled WGS sequence"/>
</dbReference>
<dbReference type="Gene3D" id="2.102.10.10">
    <property type="entry name" value="Rieske [2Fe-2S] iron-sulphur domain"/>
    <property type="match status" value="1"/>
</dbReference>
<evidence type="ECO:0000313" key="6">
    <source>
        <dbReference type="EMBL" id="TYZ09352.1"/>
    </source>
</evidence>
<evidence type="ECO:0000259" key="5">
    <source>
        <dbReference type="PROSITE" id="PS51296"/>
    </source>
</evidence>
<dbReference type="InterPro" id="IPR036922">
    <property type="entry name" value="Rieske_2Fe-2S_sf"/>
</dbReference>
<keyword evidence="7" id="KW-1185">Reference proteome</keyword>
<reference evidence="6 7" key="1">
    <citation type="submission" date="2019-08" db="EMBL/GenBank/DDBJ databases">
        <authorList>
            <person name="Seo M.-J."/>
        </authorList>
    </citation>
    <scope>NUCLEOTIDE SEQUENCE [LARGE SCALE GENOMIC DNA]</scope>
    <source>
        <strain evidence="6 7">KIGAM108</strain>
    </source>
</reference>
<feature type="domain" description="Rieske" evidence="5">
    <location>
        <begin position="49"/>
        <end position="126"/>
    </location>
</feature>
<sequence>MLAGCSDSGTDAEPQIPLAIVNESLLLTQQEYTALRFDGGMIYHPGGVRGLLIIRQSASVYLAFERNCPFQPYDACAQVEIDASRLFLVDKCCNSQFDLKGQVQAGPARRPLRQYGTALSGNTLTITN</sequence>
<dbReference type="InterPro" id="IPR017941">
    <property type="entry name" value="Rieske_2Fe-2S"/>
</dbReference>
<evidence type="ECO:0000256" key="2">
    <source>
        <dbReference type="ARBA" id="ARBA00022723"/>
    </source>
</evidence>
<keyword evidence="4" id="KW-0411">Iron-sulfur</keyword>
<evidence type="ECO:0000256" key="1">
    <source>
        <dbReference type="ARBA" id="ARBA00022714"/>
    </source>
</evidence>
<dbReference type="PROSITE" id="PS51296">
    <property type="entry name" value="RIESKE"/>
    <property type="match status" value="1"/>
</dbReference>
<keyword evidence="1" id="KW-0001">2Fe-2S</keyword>
<evidence type="ECO:0000313" key="7">
    <source>
        <dbReference type="Proteomes" id="UP000322791"/>
    </source>
</evidence>
<dbReference type="GO" id="GO:0051537">
    <property type="term" value="F:2 iron, 2 sulfur cluster binding"/>
    <property type="evidence" value="ECO:0007669"/>
    <property type="project" value="UniProtKB-KW"/>
</dbReference>
<protein>
    <recommendedName>
        <fullName evidence="5">Rieske domain-containing protein</fullName>
    </recommendedName>
</protein>
<evidence type="ECO:0000256" key="3">
    <source>
        <dbReference type="ARBA" id="ARBA00023004"/>
    </source>
</evidence>
<proteinExistence type="predicted"/>
<organism evidence="6 7">
    <name type="scientific">Hymenobacter lutimineralis</name>
    <dbReference type="NCBI Taxonomy" id="2606448"/>
    <lineage>
        <taxon>Bacteria</taxon>
        <taxon>Pseudomonadati</taxon>
        <taxon>Bacteroidota</taxon>
        <taxon>Cytophagia</taxon>
        <taxon>Cytophagales</taxon>
        <taxon>Hymenobacteraceae</taxon>
        <taxon>Hymenobacter</taxon>
    </lineage>
</organism>
<dbReference type="GO" id="GO:0046872">
    <property type="term" value="F:metal ion binding"/>
    <property type="evidence" value="ECO:0007669"/>
    <property type="project" value="UniProtKB-KW"/>
</dbReference>
<accession>A0A5D6V2W2</accession>
<gene>
    <name evidence="6" type="ORF">FY528_10890</name>
</gene>
<name>A0A5D6V2W2_9BACT</name>